<reference evidence="3 5" key="1">
    <citation type="submission" date="2017-11" db="EMBL/GenBank/DDBJ databases">
        <title>The genome of Rhizophagus clarus HR1 reveals common genetic basis of auxotrophy among arbuscular mycorrhizal fungi.</title>
        <authorList>
            <person name="Kobayashi Y."/>
        </authorList>
    </citation>
    <scope>NUCLEOTIDE SEQUENCE [LARGE SCALE GENOMIC DNA]</scope>
    <source>
        <strain evidence="3 5">HR1</strain>
    </source>
</reference>
<accession>A0A2Z6RJK9</accession>
<protein>
    <recommendedName>
        <fullName evidence="6">MACPF domain-containing protein</fullName>
    </recommendedName>
</protein>
<name>A0A2Z6RJK9_9GLOM</name>
<gene>
    <name evidence="4" type="ORF">RCL2_002616800</name>
    <name evidence="3" type="ORF">RclHR1_28710001</name>
</gene>
<dbReference type="OrthoDB" id="2324936at2759"/>
<feature type="domain" description="MACPF-like" evidence="1">
    <location>
        <begin position="217"/>
        <end position="366"/>
    </location>
</feature>
<evidence type="ECO:0000259" key="2">
    <source>
        <dbReference type="Pfam" id="PF24209"/>
    </source>
</evidence>
<dbReference type="Pfam" id="PF24209">
    <property type="entry name" value="DUF7431"/>
    <property type="match status" value="1"/>
</dbReference>
<dbReference type="Proteomes" id="UP000615446">
    <property type="component" value="Unassembled WGS sequence"/>
</dbReference>
<evidence type="ECO:0000313" key="5">
    <source>
        <dbReference type="Proteomes" id="UP000247702"/>
    </source>
</evidence>
<comment type="caution">
    <text evidence="3">The sequence shown here is derived from an EMBL/GenBank/DDBJ whole genome shotgun (WGS) entry which is preliminary data.</text>
</comment>
<evidence type="ECO:0008006" key="6">
    <source>
        <dbReference type="Google" id="ProtNLM"/>
    </source>
</evidence>
<keyword evidence="5" id="KW-1185">Reference proteome</keyword>
<sequence length="687" mass="77945">MLGIKAIRSTTKPMPIKDKTPVIVESNPQIQSSRSVLLNLNDSLSTIRDELLNQSIIYSNSLFLEKYKYDEKDQFSEIHINEKSRLLKDILYKDENILYVRVLPNLQYFDMKCKLGYGYIKIDNDFKKVENKAFFIENCELIETGSEECEEGMVKHDSKESRTMKTSLSFGASVDFNKLANLGSSFGKSKMDDSSLEKNISSRYIKYGKAYLILSKSLKPTPEFIDAVKNAISSKNPKQLLEIISIFGHFIPTKILLGGRVNFDSIDASDGHTTEDTKEITANIGAAGYLDAKGSYAPMLSEKKSSRNYQRCTKMVGGALPKSLSNFDESEWIASLNRDFKTWDVIELQEVVSIFQPLQDSLCKQINKLLGKKLLYHFYEDINYTPKLDATLKVELTELPSEILKTLENKDADCSIFVTVSDTESNNKEVFSTSVLYPSNETPSLLVNCLQVGSQTQQYKLKIACMIVGYLTDYLQLNDYQTTYQLVVIKTNFYEEYSSNTHKIKTKLLDCEYDVHTTSLPLLGASIMTDLNNKSFVIGHRFYTTNKENKIGACVFCFSTEYGCYVELPPFTFDVLVIKKFNQSNTCGVTLLKNSKHIFSVENGPPKFISPINNNSNASGPIYLKQNSTMIQAHHIYCRNNYNCTVCYNDRKLKGGRINCSIIDPRYLFCILFIILSNNVLVTNIGF</sequence>
<evidence type="ECO:0000313" key="4">
    <source>
        <dbReference type="EMBL" id="GES99684.1"/>
    </source>
</evidence>
<evidence type="ECO:0000313" key="3">
    <source>
        <dbReference type="EMBL" id="GBB96921.1"/>
    </source>
</evidence>
<dbReference type="EMBL" id="BEXD01002081">
    <property type="protein sequence ID" value="GBB96921.1"/>
    <property type="molecule type" value="Genomic_DNA"/>
</dbReference>
<feature type="domain" description="DUF7431" evidence="2">
    <location>
        <begin position="375"/>
        <end position="644"/>
    </location>
</feature>
<reference evidence="4" key="2">
    <citation type="submission" date="2019-10" db="EMBL/GenBank/DDBJ databases">
        <title>Conservation and host-specific expression of non-tandemly repeated heterogenous ribosome RNA gene in arbuscular mycorrhizal fungi.</title>
        <authorList>
            <person name="Maeda T."/>
            <person name="Kobayashi Y."/>
            <person name="Nakagawa T."/>
            <person name="Ezawa T."/>
            <person name="Yamaguchi K."/>
            <person name="Bino T."/>
            <person name="Nishimoto Y."/>
            <person name="Shigenobu S."/>
            <person name="Kawaguchi M."/>
        </authorList>
    </citation>
    <scope>NUCLEOTIDE SEQUENCE</scope>
    <source>
        <strain evidence="4">HR1</strain>
    </source>
</reference>
<dbReference type="AlphaFoldDB" id="A0A2Z6RJK9"/>
<dbReference type="Proteomes" id="UP000247702">
    <property type="component" value="Unassembled WGS sequence"/>
</dbReference>
<evidence type="ECO:0000259" key="1">
    <source>
        <dbReference type="Pfam" id="PF22693"/>
    </source>
</evidence>
<dbReference type="InterPro" id="IPR055854">
    <property type="entry name" value="DUF7431"/>
</dbReference>
<dbReference type="Pfam" id="PF22693">
    <property type="entry name" value="MACPF_1"/>
    <property type="match status" value="1"/>
</dbReference>
<proteinExistence type="predicted"/>
<dbReference type="InterPro" id="IPR054586">
    <property type="entry name" value="MACPF_1_fungal"/>
</dbReference>
<organism evidence="3 5">
    <name type="scientific">Rhizophagus clarus</name>
    <dbReference type="NCBI Taxonomy" id="94130"/>
    <lineage>
        <taxon>Eukaryota</taxon>
        <taxon>Fungi</taxon>
        <taxon>Fungi incertae sedis</taxon>
        <taxon>Mucoromycota</taxon>
        <taxon>Glomeromycotina</taxon>
        <taxon>Glomeromycetes</taxon>
        <taxon>Glomerales</taxon>
        <taxon>Glomeraceae</taxon>
        <taxon>Rhizophagus</taxon>
    </lineage>
</organism>
<dbReference type="EMBL" id="BLAL01000283">
    <property type="protein sequence ID" value="GES99684.1"/>
    <property type="molecule type" value="Genomic_DNA"/>
</dbReference>